<dbReference type="EMBL" id="JASUBT010000005">
    <property type="protein sequence ID" value="MDL4935838.1"/>
    <property type="molecule type" value="Genomic_DNA"/>
</dbReference>
<protein>
    <submittedName>
        <fullName evidence="2">DUF1054 family protein</fullName>
    </submittedName>
</protein>
<gene>
    <name evidence="3" type="ORF">EGM181_08555</name>
    <name evidence="2" type="ORF">GTI89_00435</name>
    <name evidence="1" type="ORF">QRX88_08940</name>
</gene>
<name>A0A1V8Z4Z0_ENTGA</name>
<dbReference type="Pfam" id="PF06335">
    <property type="entry name" value="DUF1054"/>
    <property type="match status" value="1"/>
</dbReference>
<dbReference type="EMBL" id="WVTI01000001">
    <property type="protein sequence ID" value="MXS24558.1"/>
    <property type="molecule type" value="Genomic_DNA"/>
</dbReference>
<evidence type="ECO:0000313" key="5">
    <source>
        <dbReference type="Proteomes" id="UP000516696"/>
    </source>
</evidence>
<dbReference type="InterPro" id="IPR009403">
    <property type="entry name" value="UPF0637"/>
</dbReference>
<dbReference type="EMBL" id="CP050485">
    <property type="protein sequence ID" value="QOG27293.1"/>
    <property type="molecule type" value="Genomic_DNA"/>
</dbReference>
<evidence type="ECO:0000313" key="2">
    <source>
        <dbReference type="EMBL" id="MXS24558.1"/>
    </source>
</evidence>
<evidence type="ECO:0000313" key="3">
    <source>
        <dbReference type="EMBL" id="QOG27293.1"/>
    </source>
</evidence>
<dbReference type="Proteomes" id="UP000439965">
    <property type="component" value="Unassembled WGS sequence"/>
</dbReference>
<organism evidence="2 4">
    <name type="scientific">Enterococcus gallinarum</name>
    <dbReference type="NCBI Taxonomy" id="1353"/>
    <lineage>
        <taxon>Bacteria</taxon>
        <taxon>Bacillati</taxon>
        <taxon>Bacillota</taxon>
        <taxon>Bacilli</taxon>
        <taxon>Lactobacillales</taxon>
        <taxon>Enterococcaceae</taxon>
        <taxon>Enterococcus</taxon>
    </lineage>
</organism>
<proteinExistence type="predicted"/>
<evidence type="ECO:0000313" key="1">
    <source>
        <dbReference type="EMBL" id="MDL4935838.1"/>
    </source>
</evidence>
<evidence type="ECO:0000313" key="4">
    <source>
        <dbReference type="Proteomes" id="UP000439965"/>
    </source>
</evidence>
<dbReference type="Proteomes" id="UP000516696">
    <property type="component" value="Chromosome"/>
</dbReference>
<dbReference type="SUPFAM" id="SSF142913">
    <property type="entry name" value="YktB/PF0168-like"/>
    <property type="match status" value="1"/>
</dbReference>
<dbReference type="InterPro" id="IPR053707">
    <property type="entry name" value="UPF0637_domain_sf"/>
</dbReference>
<reference evidence="3 5" key="2">
    <citation type="submission" date="2020-03" db="EMBL/GenBank/DDBJ databases">
        <title>Characterization of ganglioside-mimicking enterococci.</title>
        <authorList>
            <person name="Patry R.T."/>
            <person name="Nothaft H."/>
            <person name="Bridger R."/>
            <person name="Shajahan A."/>
            <person name="Huynh S."/>
            <person name="Sanchez S."/>
            <person name="Azadi P."/>
            <person name="Cooper K."/>
            <person name="Miller W.G."/>
            <person name="Parker C.T."/>
            <person name="Wells L."/>
            <person name="Szymanski C.M."/>
        </authorList>
    </citation>
    <scope>NUCLEOTIDE SEQUENCE [LARGE SCALE GENOMIC DNA]</scope>
    <source>
        <strain evidence="3 5">EGM181</strain>
    </source>
</reference>
<dbReference type="AlphaFoldDB" id="A0A1V8Z4Z0"/>
<reference evidence="1 6" key="3">
    <citation type="submission" date="2023-06" db="EMBL/GenBank/DDBJ databases">
        <title>Acute promotion of culturable opportunistic pathogens and persistent increase of antibiotic resistance following antibiotic exposure in mouse gut microbiota.</title>
        <authorList>
            <person name="Li L."/>
            <person name="Wang B."/>
            <person name="Sun Y."/>
            <person name="Wang M."/>
            <person name="Xu H."/>
        </authorList>
    </citation>
    <scope>NUCLEOTIDE SEQUENCE [LARGE SCALE GENOMIC DNA]</scope>
    <source>
        <strain evidence="1 6">CRI2_2</strain>
    </source>
</reference>
<dbReference type="Proteomes" id="UP001241571">
    <property type="component" value="Unassembled WGS sequence"/>
</dbReference>
<dbReference type="Gene3D" id="3.30.930.20">
    <property type="entry name" value="Protein of unknown function DUF1054"/>
    <property type="match status" value="1"/>
</dbReference>
<dbReference type="RefSeq" id="WP_003127197.1">
    <property type="nucleotide sequence ID" value="NZ_BTSN01000002.1"/>
</dbReference>
<evidence type="ECO:0000313" key="6">
    <source>
        <dbReference type="Proteomes" id="UP001241571"/>
    </source>
</evidence>
<sequence length="204" mass="24197">MLFTNKSFHVFQASSLEERMQEIRKEIQPIFQQIGEKVCPFFTEKLDTPFYLHIAQHRRRSVYPPEETWAAFGPNKRGYKMDAHFQIGITREYAFVWLSVIDQPKNQQQIARCWSEKPALFETLPQDFVLSLDHTQYGYQPIREWPAALERLTTVKKSELQIGKVYLKDQISTLTMEQLLADYRLLLPLYRNREELPILNQEGN</sequence>
<accession>A0A1V8Z4Z0</accession>
<dbReference type="PIRSF" id="PIRSF021332">
    <property type="entry name" value="DUF1054"/>
    <property type="match status" value="1"/>
</dbReference>
<reference evidence="2 4" key="1">
    <citation type="submission" date="2019-04" db="EMBL/GenBank/DDBJ databases">
        <title>Step-wise assembly of the neonatal virome modulated by breast feeding.</title>
        <authorList>
            <person name="Liang G."/>
            <person name="Bushman F."/>
        </authorList>
    </citation>
    <scope>NUCLEOTIDE SEQUENCE [LARGE SCALE GENOMIC DNA]</scope>
    <source>
        <strain evidence="2 4">E3404</strain>
    </source>
</reference>